<feature type="non-terminal residue" evidence="1">
    <location>
        <position position="1"/>
    </location>
</feature>
<dbReference type="OrthoDB" id="2961863at2759"/>
<comment type="caution">
    <text evidence="1">The sequence shown here is derived from an EMBL/GenBank/DDBJ whole genome shotgun (WGS) entry which is preliminary data.</text>
</comment>
<sequence length="97" mass="10999">CDYPSIIANDDFYGGLGGEFVISTRSNRTGTVVLRHEMGHNFGKVGEEYDYAIFRQYFGVNSAKTVESLGWTHWLSGKAREERAVYRILAYPWADLA</sequence>
<reference evidence="1" key="1">
    <citation type="submission" date="2021-06" db="EMBL/GenBank/DDBJ databases">
        <authorList>
            <person name="Hodson N. C."/>
            <person name="Mongue J. A."/>
            <person name="Jaron S. K."/>
        </authorList>
    </citation>
    <scope>NUCLEOTIDE SEQUENCE</scope>
</reference>
<protein>
    <submittedName>
        <fullName evidence="1">Uncharacterized protein</fullName>
    </submittedName>
</protein>
<evidence type="ECO:0000313" key="2">
    <source>
        <dbReference type="Proteomes" id="UP000708208"/>
    </source>
</evidence>
<feature type="non-terminal residue" evidence="1">
    <location>
        <position position="97"/>
    </location>
</feature>
<dbReference type="EMBL" id="CAJVCH010040304">
    <property type="protein sequence ID" value="CAG7716672.1"/>
    <property type="molecule type" value="Genomic_DNA"/>
</dbReference>
<evidence type="ECO:0000313" key="1">
    <source>
        <dbReference type="EMBL" id="CAG7716672.1"/>
    </source>
</evidence>
<keyword evidence="2" id="KW-1185">Reference proteome</keyword>
<name>A0A8J2NSC2_9HEXA</name>
<proteinExistence type="predicted"/>
<dbReference type="AlphaFoldDB" id="A0A8J2NSC2"/>
<gene>
    <name evidence="1" type="ORF">AFUS01_LOCUS6169</name>
</gene>
<dbReference type="Proteomes" id="UP000708208">
    <property type="component" value="Unassembled WGS sequence"/>
</dbReference>
<organism evidence="1 2">
    <name type="scientific">Allacma fusca</name>
    <dbReference type="NCBI Taxonomy" id="39272"/>
    <lineage>
        <taxon>Eukaryota</taxon>
        <taxon>Metazoa</taxon>
        <taxon>Ecdysozoa</taxon>
        <taxon>Arthropoda</taxon>
        <taxon>Hexapoda</taxon>
        <taxon>Collembola</taxon>
        <taxon>Symphypleona</taxon>
        <taxon>Sminthuridae</taxon>
        <taxon>Allacma</taxon>
    </lineage>
</organism>
<accession>A0A8J2NSC2</accession>